<evidence type="ECO:0000313" key="11">
    <source>
        <dbReference type="Proteomes" id="UP000198793"/>
    </source>
</evidence>
<keyword evidence="4" id="KW-0680">Restriction system</keyword>
<evidence type="ECO:0000256" key="3">
    <source>
        <dbReference type="ARBA" id="ARBA00022691"/>
    </source>
</evidence>
<feature type="region of interest" description="Disordered" evidence="9">
    <location>
        <begin position="290"/>
        <end position="311"/>
    </location>
</feature>
<dbReference type="EMBL" id="FNIT01000012">
    <property type="protein sequence ID" value="SDO74845.1"/>
    <property type="molecule type" value="Genomic_DNA"/>
</dbReference>
<evidence type="ECO:0000256" key="5">
    <source>
        <dbReference type="ARBA" id="ARBA00047422"/>
    </source>
</evidence>
<keyword evidence="1 6" id="KW-0489">Methyltransferase</keyword>
<protein>
    <recommendedName>
        <fullName evidence="8">Cytosine-specific methyltransferase</fullName>
        <ecNumber evidence="8">2.1.1.37</ecNumber>
    </recommendedName>
</protein>
<dbReference type="PANTHER" id="PTHR10629">
    <property type="entry name" value="CYTOSINE-SPECIFIC METHYLTRANSFERASE"/>
    <property type="match status" value="1"/>
</dbReference>
<dbReference type="GO" id="GO:0003886">
    <property type="term" value="F:DNA (cytosine-5-)-methyltransferase activity"/>
    <property type="evidence" value="ECO:0007669"/>
    <property type="project" value="UniProtKB-EC"/>
</dbReference>
<dbReference type="Pfam" id="PF00145">
    <property type="entry name" value="DNA_methylase"/>
    <property type="match status" value="1"/>
</dbReference>
<evidence type="ECO:0000256" key="7">
    <source>
        <dbReference type="RuleBase" id="RU000416"/>
    </source>
</evidence>
<evidence type="ECO:0000256" key="2">
    <source>
        <dbReference type="ARBA" id="ARBA00022679"/>
    </source>
</evidence>
<dbReference type="GO" id="GO:0032259">
    <property type="term" value="P:methylation"/>
    <property type="evidence" value="ECO:0007669"/>
    <property type="project" value="UniProtKB-KW"/>
</dbReference>
<dbReference type="OrthoDB" id="9813719at2"/>
<dbReference type="Proteomes" id="UP000198793">
    <property type="component" value="Unassembled WGS sequence"/>
</dbReference>
<dbReference type="InterPro" id="IPR050390">
    <property type="entry name" value="C5-Methyltransferase"/>
</dbReference>
<dbReference type="InterPro" id="IPR029063">
    <property type="entry name" value="SAM-dependent_MTases_sf"/>
</dbReference>
<feature type="active site" evidence="6">
    <location>
        <position position="70"/>
    </location>
</feature>
<evidence type="ECO:0000256" key="8">
    <source>
        <dbReference type="RuleBase" id="RU000417"/>
    </source>
</evidence>
<organism evidence="10 11">
    <name type="scientific">Aureimonas jatrophae</name>
    <dbReference type="NCBI Taxonomy" id="1166073"/>
    <lineage>
        <taxon>Bacteria</taxon>
        <taxon>Pseudomonadati</taxon>
        <taxon>Pseudomonadota</taxon>
        <taxon>Alphaproteobacteria</taxon>
        <taxon>Hyphomicrobiales</taxon>
        <taxon>Aurantimonadaceae</taxon>
        <taxon>Aureimonas</taxon>
    </lineage>
</organism>
<keyword evidence="2 6" id="KW-0808">Transferase</keyword>
<sequence length="386" mass="41343">MRLVGLYAGIGGFELGLGASGFEPVLLADKDENCQRVLNARFTGVEVAGDVAGLLRLPKDVDVVTAGFPCQNLSMAGDKVGIEGSKSRDIQHLFELLQSERPTLVIENVYFMLQLKGGTAMAELVRRVESLGYAWAYRVVDTTAFGLPQRRRRVFFVASVTLDPRTVLFADEAGPSEPISPSLDKPLGFYWTEGRSGVGFSVDGIPPLKVASNLGIPSAPAVLFPDGRVLVPGIDACERLQGFPAGWTDANFPPKRSPRWRMVGNAVSVPAAAWVGERLASPGDILDLPSRPLQDGDRWPSAASGGSGTRRVVQISDRPVRRAAPSIVDFLDDGWWALSPRALRGFISRVNQGGLRVPDGFVGRLEAALHGSHDGIGSQAPEPAPV</sequence>
<dbReference type="STRING" id="1166073.SAMN05192530_11250"/>
<evidence type="ECO:0000256" key="4">
    <source>
        <dbReference type="ARBA" id="ARBA00022747"/>
    </source>
</evidence>
<dbReference type="GO" id="GO:0003677">
    <property type="term" value="F:DNA binding"/>
    <property type="evidence" value="ECO:0007669"/>
    <property type="project" value="TreeGrafter"/>
</dbReference>
<dbReference type="RefSeq" id="WP_090676539.1">
    <property type="nucleotide sequence ID" value="NZ_FNIT01000012.1"/>
</dbReference>
<dbReference type="PROSITE" id="PS00094">
    <property type="entry name" value="C5_MTASE_1"/>
    <property type="match status" value="1"/>
</dbReference>
<keyword evidence="11" id="KW-1185">Reference proteome</keyword>
<dbReference type="InterPro" id="IPR018117">
    <property type="entry name" value="C5_DNA_meth_AS"/>
</dbReference>
<dbReference type="GO" id="GO:0044027">
    <property type="term" value="P:negative regulation of gene expression via chromosomal CpG island methylation"/>
    <property type="evidence" value="ECO:0007669"/>
    <property type="project" value="TreeGrafter"/>
</dbReference>
<comment type="similarity">
    <text evidence="6 7">Belongs to the class I-like SAM-binding methyltransferase superfamily. C5-methyltransferase family.</text>
</comment>
<dbReference type="PANTHER" id="PTHR10629:SF50">
    <property type="entry name" value="DNA (CYTOSINE-5)-METHYLTRANSFERASE CMT3"/>
    <property type="match status" value="1"/>
</dbReference>
<proteinExistence type="inferred from homology"/>
<comment type="catalytic activity">
    <reaction evidence="5 8">
        <text>a 2'-deoxycytidine in DNA + S-adenosyl-L-methionine = a 5-methyl-2'-deoxycytidine in DNA + S-adenosyl-L-homocysteine + H(+)</text>
        <dbReference type="Rhea" id="RHEA:13681"/>
        <dbReference type="Rhea" id="RHEA-COMP:11369"/>
        <dbReference type="Rhea" id="RHEA-COMP:11370"/>
        <dbReference type="ChEBI" id="CHEBI:15378"/>
        <dbReference type="ChEBI" id="CHEBI:57856"/>
        <dbReference type="ChEBI" id="CHEBI:59789"/>
        <dbReference type="ChEBI" id="CHEBI:85452"/>
        <dbReference type="ChEBI" id="CHEBI:85454"/>
        <dbReference type="EC" id="2.1.1.37"/>
    </reaction>
</comment>
<gene>
    <name evidence="10" type="ORF">SAMN05192530_11250</name>
</gene>
<dbReference type="InterPro" id="IPR001525">
    <property type="entry name" value="C5_MeTfrase"/>
</dbReference>
<dbReference type="PRINTS" id="PR00105">
    <property type="entry name" value="C5METTRFRASE"/>
</dbReference>
<keyword evidence="3 6" id="KW-0949">S-adenosyl-L-methionine</keyword>
<evidence type="ECO:0000256" key="1">
    <source>
        <dbReference type="ARBA" id="ARBA00022603"/>
    </source>
</evidence>
<dbReference type="SUPFAM" id="SSF53335">
    <property type="entry name" value="S-adenosyl-L-methionine-dependent methyltransferases"/>
    <property type="match status" value="1"/>
</dbReference>
<name>A0A1H0M391_9HYPH</name>
<dbReference type="NCBIfam" id="TIGR00675">
    <property type="entry name" value="dcm"/>
    <property type="match status" value="1"/>
</dbReference>
<dbReference type="PROSITE" id="PS51679">
    <property type="entry name" value="SAM_MT_C5"/>
    <property type="match status" value="1"/>
</dbReference>
<accession>A0A1H0M391</accession>
<dbReference type="Gene3D" id="3.40.50.150">
    <property type="entry name" value="Vaccinia Virus protein VP39"/>
    <property type="match status" value="1"/>
</dbReference>
<reference evidence="10 11" key="1">
    <citation type="submission" date="2016-10" db="EMBL/GenBank/DDBJ databases">
        <authorList>
            <person name="de Groot N.N."/>
        </authorList>
    </citation>
    <scope>NUCLEOTIDE SEQUENCE [LARGE SCALE GENOMIC DNA]</scope>
    <source>
        <strain evidence="11">L7-484,KACC 16230,DSM 25025</strain>
    </source>
</reference>
<evidence type="ECO:0000313" key="10">
    <source>
        <dbReference type="EMBL" id="SDO74845.1"/>
    </source>
</evidence>
<dbReference type="EC" id="2.1.1.37" evidence="8"/>
<dbReference type="GO" id="GO:0009307">
    <property type="term" value="P:DNA restriction-modification system"/>
    <property type="evidence" value="ECO:0007669"/>
    <property type="project" value="UniProtKB-KW"/>
</dbReference>
<dbReference type="AlphaFoldDB" id="A0A1H0M391"/>
<evidence type="ECO:0000256" key="6">
    <source>
        <dbReference type="PROSITE-ProRule" id="PRU01016"/>
    </source>
</evidence>
<evidence type="ECO:0000256" key="9">
    <source>
        <dbReference type="SAM" id="MobiDB-lite"/>
    </source>
</evidence>